<organism evidence="1">
    <name type="scientific">marine metagenome</name>
    <dbReference type="NCBI Taxonomy" id="408172"/>
    <lineage>
        <taxon>unclassified sequences</taxon>
        <taxon>metagenomes</taxon>
        <taxon>ecological metagenomes</taxon>
    </lineage>
</organism>
<dbReference type="AlphaFoldDB" id="A0A382U2B3"/>
<proteinExistence type="predicted"/>
<dbReference type="EMBL" id="UINC01140984">
    <property type="protein sequence ID" value="SVD28456.1"/>
    <property type="molecule type" value="Genomic_DNA"/>
</dbReference>
<sequence>MFFYGGRSSVGRAPGCDPGRRGFESHRPPHYIYFNYLFNLF</sequence>
<name>A0A382U2B3_9ZZZZ</name>
<evidence type="ECO:0000313" key="1">
    <source>
        <dbReference type="EMBL" id="SVD28456.1"/>
    </source>
</evidence>
<accession>A0A382U2B3</accession>
<dbReference type="AntiFam" id="ANF00013">
    <property type="entry name" value="tRNA translation"/>
</dbReference>
<gene>
    <name evidence="1" type="ORF">METZ01_LOCUS381310</name>
</gene>
<protein>
    <submittedName>
        <fullName evidence="1">Uncharacterized protein</fullName>
    </submittedName>
</protein>
<reference evidence="1" key="1">
    <citation type="submission" date="2018-05" db="EMBL/GenBank/DDBJ databases">
        <authorList>
            <person name="Lanie J.A."/>
            <person name="Ng W.-L."/>
            <person name="Kazmierczak K.M."/>
            <person name="Andrzejewski T.M."/>
            <person name="Davidsen T.M."/>
            <person name="Wayne K.J."/>
            <person name="Tettelin H."/>
            <person name="Glass J.I."/>
            <person name="Rusch D."/>
            <person name="Podicherti R."/>
            <person name="Tsui H.-C.T."/>
            <person name="Winkler M.E."/>
        </authorList>
    </citation>
    <scope>NUCLEOTIDE SEQUENCE</scope>
</reference>